<dbReference type="EMBL" id="JADOTY010000001">
    <property type="protein sequence ID" value="MBG6106001.1"/>
    <property type="molecule type" value="Genomic_DNA"/>
</dbReference>
<dbReference type="SUPFAM" id="SSF53098">
    <property type="entry name" value="Ribonuclease H-like"/>
    <property type="match status" value="1"/>
</dbReference>
<gene>
    <name evidence="1" type="ORF">IW249_006415</name>
</gene>
<name>A0ABS0KBL7_9ACTN</name>
<evidence type="ECO:0000313" key="1">
    <source>
        <dbReference type="EMBL" id="MBG6106001.1"/>
    </source>
</evidence>
<evidence type="ECO:0000313" key="2">
    <source>
        <dbReference type="Proteomes" id="UP000631791"/>
    </source>
</evidence>
<accession>A0ABS0KBL7</accession>
<reference evidence="1 2" key="1">
    <citation type="submission" date="2020-11" db="EMBL/GenBank/DDBJ databases">
        <title>Sequencing the genomes of 1000 actinobacteria strains.</title>
        <authorList>
            <person name="Klenk H.-P."/>
        </authorList>
    </citation>
    <scope>NUCLEOTIDE SEQUENCE [LARGE SCALE GENOMIC DNA]</scope>
    <source>
        <strain evidence="1 2">DSM 101695</strain>
    </source>
</reference>
<comment type="caution">
    <text evidence="1">The sequence shown here is derived from an EMBL/GenBank/DDBJ whole genome shotgun (WGS) entry which is preliminary data.</text>
</comment>
<dbReference type="Proteomes" id="UP000631791">
    <property type="component" value="Unassembled WGS sequence"/>
</dbReference>
<evidence type="ECO:0008006" key="3">
    <source>
        <dbReference type="Google" id="ProtNLM"/>
    </source>
</evidence>
<dbReference type="RefSeq" id="WP_196924218.1">
    <property type="nucleotide sequence ID" value="NZ_JADOTY010000001.1"/>
</dbReference>
<proteinExistence type="predicted"/>
<protein>
    <recommendedName>
        <fullName evidence="3">RNase H type-1 domain-containing protein</fullName>
    </recommendedName>
</protein>
<organism evidence="1 2">
    <name type="scientific">Micromonospora vinacea</name>
    <dbReference type="NCBI Taxonomy" id="709878"/>
    <lineage>
        <taxon>Bacteria</taxon>
        <taxon>Bacillati</taxon>
        <taxon>Actinomycetota</taxon>
        <taxon>Actinomycetes</taxon>
        <taxon>Micromonosporales</taxon>
        <taxon>Micromonosporaceae</taxon>
        <taxon>Micromonospora</taxon>
    </lineage>
</organism>
<dbReference type="InterPro" id="IPR012337">
    <property type="entry name" value="RNaseH-like_sf"/>
</dbReference>
<keyword evidence="2" id="KW-1185">Reference proteome</keyword>
<sequence length="161" mass="17274">MLAIVCRGPRQRSRPHLNECGDGVIVRGGTAPVSRDDKQPHLLASDAKNLLLNALTVYKREHRTLPARVATHKSSRFNPNEVDGLTAAADGRELHALDLIRPAGDQQHAEGVPVGLATTPTTAGIQAAVFEALGSLSRAHPEWGHYDLVPSVIYAPVARDT</sequence>